<dbReference type="Proteomes" id="UP001558613">
    <property type="component" value="Unassembled WGS sequence"/>
</dbReference>
<gene>
    <name evidence="1" type="ORF">QQF64_000727</name>
</gene>
<proteinExistence type="predicted"/>
<accession>A0ABR3NY05</accession>
<organism evidence="1 2">
    <name type="scientific">Cirrhinus molitorella</name>
    <name type="common">mud carp</name>
    <dbReference type="NCBI Taxonomy" id="172907"/>
    <lineage>
        <taxon>Eukaryota</taxon>
        <taxon>Metazoa</taxon>
        <taxon>Chordata</taxon>
        <taxon>Craniata</taxon>
        <taxon>Vertebrata</taxon>
        <taxon>Euteleostomi</taxon>
        <taxon>Actinopterygii</taxon>
        <taxon>Neopterygii</taxon>
        <taxon>Teleostei</taxon>
        <taxon>Ostariophysi</taxon>
        <taxon>Cypriniformes</taxon>
        <taxon>Cyprinidae</taxon>
        <taxon>Labeoninae</taxon>
        <taxon>Labeonini</taxon>
        <taxon>Cirrhinus</taxon>
    </lineage>
</organism>
<evidence type="ECO:0000313" key="1">
    <source>
        <dbReference type="EMBL" id="KAL1281924.1"/>
    </source>
</evidence>
<evidence type="ECO:0000313" key="2">
    <source>
        <dbReference type="Proteomes" id="UP001558613"/>
    </source>
</evidence>
<keyword evidence="2" id="KW-1185">Reference proteome</keyword>
<name>A0ABR3NY05_9TELE</name>
<protein>
    <submittedName>
        <fullName evidence="1">Uncharacterized protein</fullName>
    </submittedName>
</protein>
<comment type="caution">
    <text evidence="1">The sequence shown here is derived from an EMBL/GenBank/DDBJ whole genome shotgun (WGS) entry which is preliminary data.</text>
</comment>
<dbReference type="EMBL" id="JAYMGO010000001">
    <property type="protein sequence ID" value="KAL1281924.1"/>
    <property type="molecule type" value="Genomic_DNA"/>
</dbReference>
<sequence>MVLNPLSAQRVGWLSRLRMGWCGCLYHLLKQKELRSELGGEASTSTRRPELSNPRLVEVWVEPLWAPDRPMRSRRCGCRQCLAGWMAGVLCHFLGHGESRRRQMSKKMSVV</sequence>
<reference evidence="1 2" key="1">
    <citation type="submission" date="2023-09" db="EMBL/GenBank/DDBJ databases">
        <authorList>
            <person name="Wang M."/>
        </authorList>
    </citation>
    <scope>NUCLEOTIDE SEQUENCE [LARGE SCALE GENOMIC DNA]</scope>
    <source>
        <strain evidence="1">GT-2023</strain>
        <tissue evidence="1">Liver</tissue>
    </source>
</reference>